<feature type="compositionally biased region" description="Polar residues" evidence="1">
    <location>
        <begin position="99"/>
        <end position="114"/>
    </location>
</feature>
<dbReference type="RefSeq" id="XP_036530428.1">
    <property type="nucleotide sequence ID" value="XM_036679073.1"/>
</dbReference>
<protein>
    <submittedName>
        <fullName evidence="2">Uncharacterized protein</fullName>
    </submittedName>
</protein>
<dbReference type="EMBL" id="JAAOAV010000640">
    <property type="protein sequence ID" value="KAF5573294.1"/>
    <property type="molecule type" value="Genomic_DNA"/>
</dbReference>
<dbReference type="GeneID" id="59313791"/>
<dbReference type="AlphaFoldDB" id="A0A8H5NPK8"/>
<evidence type="ECO:0000256" key="1">
    <source>
        <dbReference type="SAM" id="MobiDB-lite"/>
    </source>
</evidence>
<organism evidence="2 3">
    <name type="scientific">Gibberella subglutinans</name>
    <name type="common">Fusarium subglutinans</name>
    <dbReference type="NCBI Taxonomy" id="42677"/>
    <lineage>
        <taxon>Eukaryota</taxon>
        <taxon>Fungi</taxon>
        <taxon>Dikarya</taxon>
        <taxon>Ascomycota</taxon>
        <taxon>Pezizomycotina</taxon>
        <taxon>Sordariomycetes</taxon>
        <taxon>Hypocreomycetidae</taxon>
        <taxon>Hypocreales</taxon>
        <taxon>Nectriaceae</taxon>
        <taxon>Fusarium</taxon>
        <taxon>Fusarium fujikuroi species complex</taxon>
    </lineage>
</organism>
<feature type="compositionally biased region" description="Polar residues" evidence="1">
    <location>
        <begin position="125"/>
        <end position="140"/>
    </location>
</feature>
<comment type="caution">
    <text evidence="2">The sequence shown here is derived from an EMBL/GenBank/DDBJ whole genome shotgun (WGS) entry which is preliminary data.</text>
</comment>
<feature type="compositionally biased region" description="Basic and acidic residues" evidence="1">
    <location>
        <begin position="30"/>
        <end position="39"/>
    </location>
</feature>
<reference evidence="2 3" key="1">
    <citation type="submission" date="2020-05" db="EMBL/GenBank/DDBJ databases">
        <title>Identification and distribution of gene clusters putatively required for synthesis of sphingolipid metabolism inhibitors in phylogenetically diverse species of the filamentous fungus Fusarium.</title>
        <authorList>
            <person name="Kim H.-S."/>
            <person name="Busman M."/>
            <person name="Brown D.W."/>
            <person name="Divon H."/>
            <person name="Uhlig S."/>
            <person name="Proctor R.H."/>
        </authorList>
    </citation>
    <scope>NUCLEOTIDE SEQUENCE [LARGE SCALE GENOMIC DNA]</scope>
    <source>
        <strain evidence="2 3">NRRL 66333</strain>
    </source>
</reference>
<feature type="region of interest" description="Disordered" evidence="1">
    <location>
        <begin position="1"/>
        <end position="176"/>
    </location>
</feature>
<name>A0A8H5NPK8_GIBSU</name>
<dbReference type="Proteomes" id="UP000547976">
    <property type="component" value="Unassembled WGS sequence"/>
</dbReference>
<proteinExistence type="predicted"/>
<evidence type="ECO:0000313" key="3">
    <source>
        <dbReference type="Proteomes" id="UP000547976"/>
    </source>
</evidence>
<accession>A0A8H5NPK8</accession>
<gene>
    <name evidence="2" type="ORF">FSUBG_14114</name>
</gene>
<evidence type="ECO:0000313" key="2">
    <source>
        <dbReference type="EMBL" id="KAF5573294.1"/>
    </source>
</evidence>
<feature type="compositionally biased region" description="Basic and acidic residues" evidence="1">
    <location>
        <begin position="51"/>
        <end position="62"/>
    </location>
</feature>
<sequence length="202" mass="22274">MKKLPRPRQELNPPASAEAHDDVIQLTPTRDADAEPGKEDNDDLWSSLETHNIDKKTNKDPNPEPELLEPPSPAELENESKKKPHDMPLWPNNEFRILSSRNQEGSARSQSESSIFDRGVRSRATLLTTVATSLPRTKNQADPGGPIATTPGMGMEAEQPNLSPETKDACTDNSDAETSYSLDTMVDDPTTFYLQAFSDLTS</sequence>
<keyword evidence="3" id="KW-1185">Reference proteome</keyword>